<organism evidence="3 4">
    <name type="scientific">Sphaerotilus microaerophilus</name>
    <dbReference type="NCBI Taxonomy" id="2914710"/>
    <lineage>
        <taxon>Bacteria</taxon>
        <taxon>Pseudomonadati</taxon>
        <taxon>Pseudomonadota</taxon>
        <taxon>Betaproteobacteria</taxon>
        <taxon>Burkholderiales</taxon>
        <taxon>Sphaerotilaceae</taxon>
        <taxon>Sphaerotilus</taxon>
    </lineage>
</organism>
<sequence>MSAVIGYEWLLEHITLRMPPVLRPAQVRPVTRIERMADVLAVPRHVAPAEGASLLDQVLFALKHEEMQLAILVEALRLVTAEELGAALAAQRTGSYLRRAAFLWEKAHGRELPLPWDTTGGNYIDLFDSASHYVGPVWERSPRLRVNFNGIGPFDYCPVVRRDEALERRGQQVLERLRAWADDAGNRSTLDRVLSWAYLSETRDSFAIENESPSPDKERAFLGALAQLAEHQPVTEDYLVRLQNTVITSALRMEVAFRDQQNWLQRGGHGALAVRYIPPPPGDLPALMDGWMAMANSREGDVPPFVRAALVSFGFVFLHPFMDGNGRLSRLLAHHSLNLQQVLPLVGGQPTLLPLSVAMKRHEAEYLAALEAFSRPARGLWDVTCLADNTFAFDFRSSASAYAHWNGEAAARFITDCAEQALAQSLIEETQFIQAYDQAFDRIDREFDLPNRTINLLIQWIRQNGGRMPARRRTAAELALVPPAHIDRIEAIVAECFRPPAAEPGTATDTDADTDTQAGAA</sequence>
<feature type="domain" description="Fido" evidence="2">
    <location>
        <begin position="234"/>
        <end position="389"/>
    </location>
</feature>
<keyword evidence="3" id="KW-0131">Cell cycle</keyword>
<evidence type="ECO:0000259" key="2">
    <source>
        <dbReference type="PROSITE" id="PS51459"/>
    </source>
</evidence>
<feature type="region of interest" description="Disordered" evidence="1">
    <location>
        <begin position="500"/>
        <end position="521"/>
    </location>
</feature>
<dbReference type="EMBL" id="AP025730">
    <property type="protein sequence ID" value="BDI06354.1"/>
    <property type="molecule type" value="Genomic_DNA"/>
</dbReference>
<dbReference type="PROSITE" id="PS51459">
    <property type="entry name" value="FIDO"/>
    <property type="match status" value="1"/>
</dbReference>
<reference evidence="3" key="1">
    <citation type="submission" date="2022-04" db="EMBL/GenBank/DDBJ databases">
        <title>Whole genome sequence of Sphaerotilus sp. FB-5.</title>
        <authorList>
            <person name="Takeda M."/>
            <person name="Narihara S."/>
            <person name="Akimoto M."/>
            <person name="Akimoto R."/>
            <person name="Nishiyashiki S."/>
            <person name="Murakami T."/>
        </authorList>
    </citation>
    <scope>NUCLEOTIDE SEQUENCE</scope>
    <source>
        <strain evidence="3">FB-5</strain>
    </source>
</reference>
<dbReference type="InterPro" id="IPR036597">
    <property type="entry name" value="Fido-like_dom_sf"/>
</dbReference>
<dbReference type="Pfam" id="PF02661">
    <property type="entry name" value="Fic"/>
    <property type="match status" value="1"/>
</dbReference>
<dbReference type="GO" id="GO:0051301">
    <property type="term" value="P:cell division"/>
    <property type="evidence" value="ECO:0007669"/>
    <property type="project" value="UniProtKB-KW"/>
</dbReference>
<keyword evidence="3" id="KW-0132">Cell division</keyword>
<dbReference type="PANTHER" id="PTHR13504">
    <property type="entry name" value="FIDO DOMAIN-CONTAINING PROTEIN DDB_G0283145"/>
    <property type="match status" value="1"/>
</dbReference>
<evidence type="ECO:0000256" key="1">
    <source>
        <dbReference type="SAM" id="MobiDB-lite"/>
    </source>
</evidence>
<dbReference type="Proteomes" id="UP001057498">
    <property type="component" value="Chromosome"/>
</dbReference>
<dbReference type="PANTHER" id="PTHR13504:SF38">
    <property type="entry name" value="FIDO DOMAIN-CONTAINING PROTEIN"/>
    <property type="match status" value="1"/>
</dbReference>
<name>A0ABN6PMF4_9BURK</name>
<dbReference type="Gene3D" id="1.10.3290.10">
    <property type="entry name" value="Fido-like domain"/>
    <property type="match status" value="1"/>
</dbReference>
<dbReference type="InterPro" id="IPR003812">
    <property type="entry name" value="Fido"/>
</dbReference>
<evidence type="ECO:0000313" key="3">
    <source>
        <dbReference type="EMBL" id="BDI06354.1"/>
    </source>
</evidence>
<accession>A0ABN6PMF4</accession>
<proteinExistence type="predicted"/>
<dbReference type="RefSeq" id="WP_251969634.1">
    <property type="nucleotide sequence ID" value="NZ_AP025730.1"/>
</dbReference>
<dbReference type="InterPro" id="IPR040198">
    <property type="entry name" value="Fido_containing"/>
</dbReference>
<protein>
    <submittedName>
        <fullName evidence="3">Cell division protein Fic</fullName>
    </submittedName>
</protein>
<evidence type="ECO:0000313" key="4">
    <source>
        <dbReference type="Proteomes" id="UP001057498"/>
    </source>
</evidence>
<keyword evidence="4" id="KW-1185">Reference proteome</keyword>
<dbReference type="SUPFAM" id="SSF140931">
    <property type="entry name" value="Fic-like"/>
    <property type="match status" value="1"/>
</dbReference>
<gene>
    <name evidence="3" type="ORF">CATMQ487_33240</name>
</gene>